<feature type="transmembrane region" description="Helical" evidence="11">
    <location>
        <begin position="116"/>
        <end position="134"/>
    </location>
</feature>
<evidence type="ECO:0000256" key="4">
    <source>
        <dbReference type="ARBA" id="ARBA00022449"/>
    </source>
</evidence>
<evidence type="ECO:0000256" key="2">
    <source>
        <dbReference type="ARBA" id="ARBA00005551"/>
    </source>
</evidence>
<organism evidence="13 14">
    <name type="scientific">Insulibacter thermoxylanivorax</name>
    <dbReference type="NCBI Taxonomy" id="2749268"/>
    <lineage>
        <taxon>Bacteria</taxon>
        <taxon>Bacillati</taxon>
        <taxon>Bacillota</taxon>
        <taxon>Bacilli</taxon>
        <taxon>Bacillales</taxon>
        <taxon>Paenibacillaceae</taxon>
        <taxon>Insulibacter</taxon>
    </lineage>
</organism>
<dbReference type="InterPro" id="IPR038770">
    <property type="entry name" value="Na+/solute_symporter_sf"/>
</dbReference>
<dbReference type="PANTHER" id="PTHR43562">
    <property type="entry name" value="NAPA-TYPE SODIUM/HYDROGEN ANTIPORTER"/>
    <property type="match status" value="1"/>
</dbReference>
<evidence type="ECO:0000313" key="13">
    <source>
        <dbReference type="EMBL" id="GFR39268.1"/>
    </source>
</evidence>
<gene>
    <name evidence="13" type="ORF">PRECH8_25640</name>
</gene>
<feature type="transmembrane region" description="Helical" evidence="11">
    <location>
        <begin position="359"/>
        <end position="379"/>
    </location>
</feature>
<keyword evidence="9 11" id="KW-0472">Membrane</keyword>
<comment type="subcellular location">
    <subcellularLocation>
        <location evidence="1">Membrane</location>
        <topology evidence="1">Multi-pass membrane protein</topology>
    </subcellularLocation>
</comment>
<evidence type="ECO:0000256" key="10">
    <source>
        <dbReference type="ARBA" id="ARBA00023201"/>
    </source>
</evidence>
<dbReference type="GO" id="GO:0016020">
    <property type="term" value="C:membrane"/>
    <property type="evidence" value="ECO:0007669"/>
    <property type="project" value="UniProtKB-SubCell"/>
</dbReference>
<evidence type="ECO:0000256" key="5">
    <source>
        <dbReference type="ARBA" id="ARBA00022692"/>
    </source>
</evidence>
<evidence type="ECO:0000256" key="6">
    <source>
        <dbReference type="ARBA" id="ARBA00022989"/>
    </source>
</evidence>
<evidence type="ECO:0000256" key="11">
    <source>
        <dbReference type="SAM" id="Phobius"/>
    </source>
</evidence>
<dbReference type="EMBL" id="BMAQ01000039">
    <property type="protein sequence ID" value="GFR39268.1"/>
    <property type="molecule type" value="Genomic_DNA"/>
</dbReference>
<feature type="transmembrane region" description="Helical" evidence="11">
    <location>
        <begin position="292"/>
        <end position="315"/>
    </location>
</feature>
<evidence type="ECO:0000256" key="1">
    <source>
        <dbReference type="ARBA" id="ARBA00004141"/>
    </source>
</evidence>
<keyword evidence="3" id="KW-0813">Transport</keyword>
<sequence length="390" mass="41169">MVLEFIIQLILVLFAVKVAGDLSVRLGQPSVLGKIIIGIIIGPAVLGWVQGSDVFDVFSQIGVLLLMFLAGLETDLKDLNQNMKAAVLIAVGGVLMPIVLTYAAAQFFDFTTAEAIFMGLLLSATSVSISVQTLRELGWLNTKEGSALLGAAVLDDILVVILIAIAMSVFGTGTEADTNIGLMLAMMAGFFFVLFGVSRWLVPVFIKIFSKLKVTAAVLSGGLIIAFGLAYFAESLGVAGIIGTFFAGIAIGQTKFREEIEHKVDPIANGIFVPFFFVSIGLAVSFEGIGYQAGFLIVFSLIAVLSKFIGSGLGAKLSGFNNRSSMGIGSGMVSRGEVALILAAMGLESGLLHPEYYTSAIIVVILTTVVTPPMLKVFFGVRKERSTSQA</sequence>
<keyword evidence="6 11" id="KW-1133">Transmembrane helix</keyword>
<keyword evidence="4" id="KW-0050">Antiport</keyword>
<feature type="transmembrane region" description="Helical" evidence="11">
    <location>
        <begin position="182"/>
        <end position="202"/>
    </location>
</feature>
<feature type="transmembrane region" description="Helical" evidence="11">
    <location>
        <begin position="146"/>
        <end position="170"/>
    </location>
</feature>
<dbReference type="GO" id="GO:0006814">
    <property type="term" value="P:sodium ion transport"/>
    <property type="evidence" value="ECO:0007669"/>
    <property type="project" value="UniProtKB-KW"/>
</dbReference>
<dbReference type="PANTHER" id="PTHR43562:SF3">
    <property type="entry name" value="SODIUM ION_PROTON EXCHANGER (EUROFUNG)"/>
    <property type="match status" value="1"/>
</dbReference>
<dbReference type="RefSeq" id="WP_200967466.1">
    <property type="nucleotide sequence ID" value="NZ_BMAQ01000039.1"/>
</dbReference>
<comment type="caution">
    <text evidence="13">The sequence shown here is derived from an EMBL/GenBank/DDBJ whole genome shotgun (WGS) entry which is preliminary data.</text>
</comment>
<dbReference type="Proteomes" id="UP000654993">
    <property type="component" value="Unassembled WGS sequence"/>
</dbReference>
<dbReference type="Gene3D" id="1.20.1530.20">
    <property type="match status" value="1"/>
</dbReference>
<evidence type="ECO:0000259" key="12">
    <source>
        <dbReference type="Pfam" id="PF00999"/>
    </source>
</evidence>
<feature type="transmembrane region" description="Helical" evidence="11">
    <location>
        <begin position="214"/>
        <end position="232"/>
    </location>
</feature>
<feature type="transmembrane region" description="Helical" evidence="11">
    <location>
        <begin position="31"/>
        <end position="51"/>
    </location>
</feature>
<evidence type="ECO:0000256" key="3">
    <source>
        <dbReference type="ARBA" id="ARBA00022448"/>
    </source>
</evidence>
<name>A0A916QGY3_9BACL</name>
<keyword evidence="10" id="KW-0739">Sodium transport</keyword>
<evidence type="ECO:0000256" key="9">
    <source>
        <dbReference type="ARBA" id="ARBA00023136"/>
    </source>
</evidence>
<dbReference type="Pfam" id="PF00999">
    <property type="entry name" value="Na_H_Exchanger"/>
    <property type="match status" value="1"/>
</dbReference>
<keyword evidence="8" id="KW-0406">Ion transport</keyword>
<feature type="transmembrane region" description="Helical" evidence="11">
    <location>
        <begin position="85"/>
        <end position="104"/>
    </location>
</feature>
<feature type="transmembrane region" description="Helical" evidence="11">
    <location>
        <begin position="268"/>
        <end position="286"/>
    </location>
</feature>
<protein>
    <submittedName>
        <fullName evidence="13">Sodium:proton antiporter</fullName>
    </submittedName>
</protein>
<evidence type="ECO:0000313" key="14">
    <source>
        <dbReference type="Proteomes" id="UP000654993"/>
    </source>
</evidence>
<dbReference type="AlphaFoldDB" id="A0A916QGY3"/>
<feature type="transmembrane region" description="Helical" evidence="11">
    <location>
        <begin position="57"/>
        <end position="73"/>
    </location>
</feature>
<accession>A0A916QGY3</accession>
<dbReference type="GO" id="GO:0015297">
    <property type="term" value="F:antiporter activity"/>
    <property type="evidence" value="ECO:0007669"/>
    <property type="project" value="UniProtKB-KW"/>
</dbReference>
<dbReference type="InterPro" id="IPR006153">
    <property type="entry name" value="Cation/H_exchanger_TM"/>
</dbReference>
<reference evidence="13" key="2">
    <citation type="journal article" date="2021" name="Data Brief">
        <title>Draft genome sequence data of the facultative, thermophilic, xylanolytic bacterium Paenibacillus sp. strain DA-C8.</title>
        <authorList>
            <person name="Chhe C."/>
            <person name="Uke A."/>
            <person name="Baramee S."/>
            <person name="Ungkulpasvich U."/>
            <person name="Tachaapaikoon C."/>
            <person name="Pason P."/>
            <person name="Waeonukul R."/>
            <person name="Ratanakhanokchai K."/>
            <person name="Kosugi A."/>
        </authorList>
    </citation>
    <scope>NUCLEOTIDE SEQUENCE</scope>
    <source>
        <strain evidence="13">DA-C8</strain>
    </source>
</reference>
<evidence type="ECO:0000256" key="8">
    <source>
        <dbReference type="ARBA" id="ARBA00023065"/>
    </source>
</evidence>
<dbReference type="GO" id="GO:1902600">
    <property type="term" value="P:proton transmembrane transport"/>
    <property type="evidence" value="ECO:0007669"/>
    <property type="project" value="InterPro"/>
</dbReference>
<keyword evidence="14" id="KW-1185">Reference proteome</keyword>
<feature type="transmembrane region" description="Helical" evidence="11">
    <location>
        <begin position="6"/>
        <end position="24"/>
    </location>
</feature>
<reference evidence="13" key="1">
    <citation type="submission" date="2020-08" db="EMBL/GenBank/DDBJ databases">
        <authorList>
            <person name="Uke A."/>
            <person name="Chhe C."/>
            <person name="Baramee S."/>
            <person name="Kosugi A."/>
        </authorList>
    </citation>
    <scope>NUCLEOTIDE SEQUENCE</scope>
    <source>
        <strain evidence="13">DA-C8</strain>
    </source>
</reference>
<feature type="domain" description="Cation/H+ exchanger transmembrane" evidence="12">
    <location>
        <begin position="16"/>
        <end position="377"/>
    </location>
</feature>
<evidence type="ECO:0000256" key="7">
    <source>
        <dbReference type="ARBA" id="ARBA00023053"/>
    </source>
</evidence>
<keyword evidence="7" id="KW-0915">Sodium</keyword>
<keyword evidence="5 11" id="KW-0812">Transmembrane</keyword>
<comment type="similarity">
    <text evidence="2">Belongs to the monovalent cation:proton antiporter 2 (CPA2) transporter (TC 2.A.37) family.</text>
</comment>
<proteinExistence type="inferred from homology"/>